<dbReference type="InterPro" id="IPR036638">
    <property type="entry name" value="HLH_DNA-bd_sf"/>
</dbReference>
<keyword evidence="9" id="KW-1185">Reference proteome</keyword>
<name>A0AAP0G492_9ASPA</name>
<evidence type="ECO:0000256" key="1">
    <source>
        <dbReference type="ARBA" id="ARBA00004123"/>
    </source>
</evidence>
<feature type="region of interest" description="Disordered" evidence="6">
    <location>
        <begin position="1"/>
        <end position="24"/>
    </location>
</feature>
<gene>
    <name evidence="8" type="primary">BHLH52</name>
    <name evidence="8" type="ORF">KSP39_PZI012862</name>
</gene>
<dbReference type="InterPro" id="IPR011598">
    <property type="entry name" value="bHLH_dom"/>
</dbReference>
<dbReference type="InterPro" id="IPR045239">
    <property type="entry name" value="bHLH95_bHLH"/>
</dbReference>
<comment type="similarity">
    <text evidence="2">Belongs to the bHLH protein family.</text>
</comment>
<dbReference type="PANTHER" id="PTHR45914">
    <property type="entry name" value="TRANSCRIPTION FACTOR HEC3-RELATED"/>
    <property type="match status" value="1"/>
</dbReference>
<evidence type="ECO:0000256" key="2">
    <source>
        <dbReference type="ARBA" id="ARBA00005510"/>
    </source>
</evidence>
<evidence type="ECO:0000259" key="7">
    <source>
        <dbReference type="PROSITE" id="PS50888"/>
    </source>
</evidence>
<reference evidence="8 9" key="1">
    <citation type="journal article" date="2022" name="Nat. Plants">
        <title>Genomes of leafy and leafless Platanthera orchids illuminate the evolution of mycoheterotrophy.</title>
        <authorList>
            <person name="Li M.H."/>
            <person name="Liu K.W."/>
            <person name="Li Z."/>
            <person name="Lu H.C."/>
            <person name="Ye Q.L."/>
            <person name="Zhang D."/>
            <person name="Wang J.Y."/>
            <person name="Li Y.F."/>
            <person name="Zhong Z.M."/>
            <person name="Liu X."/>
            <person name="Yu X."/>
            <person name="Liu D.K."/>
            <person name="Tu X.D."/>
            <person name="Liu B."/>
            <person name="Hao Y."/>
            <person name="Liao X.Y."/>
            <person name="Jiang Y.T."/>
            <person name="Sun W.H."/>
            <person name="Chen J."/>
            <person name="Chen Y.Q."/>
            <person name="Ai Y."/>
            <person name="Zhai J.W."/>
            <person name="Wu S.S."/>
            <person name="Zhou Z."/>
            <person name="Hsiao Y.Y."/>
            <person name="Wu W.L."/>
            <person name="Chen Y.Y."/>
            <person name="Lin Y.F."/>
            <person name="Hsu J.L."/>
            <person name="Li C.Y."/>
            <person name="Wang Z.W."/>
            <person name="Zhao X."/>
            <person name="Zhong W.Y."/>
            <person name="Ma X.K."/>
            <person name="Ma L."/>
            <person name="Huang J."/>
            <person name="Chen G.Z."/>
            <person name="Huang M.Z."/>
            <person name="Huang L."/>
            <person name="Peng D.H."/>
            <person name="Luo Y.B."/>
            <person name="Zou S.Q."/>
            <person name="Chen S.P."/>
            <person name="Lan S."/>
            <person name="Tsai W.C."/>
            <person name="Van de Peer Y."/>
            <person name="Liu Z.J."/>
        </authorList>
    </citation>
    <scope>NUCLEOTIDE SEQUENCE [LARGE SCALE GENOMIC DNA]</scope>
    <source>
        <strain evidence="8">Lor287</strain>
    </source>
</reference>
<evidence type="ECO:0000256" key="5">
    <source>
        <dbReference type="ARBA" id="ARBA00023242"/>
    </source>
</evidence>
<dbReference type="PROSITE" id="PS50888">
    <property type="entry name" value="BHLH"/>
    <property type="match status" value="1"/>
</dbReference>
<protein>
    <submittedName>
        <fullName evidence="8">Transcription factor bHLH52</fullName>
    </submittedName>
</protein>
<dbReference type="Pfam" id="PF00010">
    <property type="entry name" value="HLH"/>
    <property type="match status" value="1"/>
</dbReference>
<dbReference type="Gene3D" id="4.10.280.10">
    <property type="entry name" value="Helix-loop-helix DNA-binding domain"/>
    <property type="match status" value="1"/>
</dbReference>
<sequence>MQFRRANPFPRLAEEERAPSPMPASGPLIGRRAVAFSRQVEEDTLFPATAAGIPLLLHSVQKGAELIPITAPSVYFDWEKLADFPTAGGEFTASSEVAEALVGFLEPSDCPPFPIDDIFNAASNNVLDAAANDNFFAAVADSVFVPDNLRSPPDHCSLHCCAKRQRCCSSGEPQQSLCFTAEFAPAEPQQSLCFAAEFAPAEPHQSLGSAAEFVPAEPHQSLCFTAEFAPAEPPEVHYFRPIPLAERPKPLPPQYFEQTPFSEEFALDQPPKSAAGCGLSAQSAAARERRKRISDKTQELSRLIPGGGKMNTAEMLLAAHKYVRFLQAQISILRLEKFDKGRKHTHTCGAF</sequence>
<evidence type="ECO:0000313" key="9">
    <source>
        <dbReference type="Proteomes" id="UP001418222"/>
    </source>
</evidence>
<keyword evidence="5" id="KW-0539">Nucleus</keyword>
<proteinExistence type="inferred from homology"/>
<feature type="domain" description="BHLH" evidence="7">
    <location>
        <begin position="277"/>
        <end position="326"/>
    </location>
</feature>
<evidence type="ECO:0000256" key="3">
    <source>
        <dbReference type="ARBA" id="ARBA00023015"/>
    </source>
</evidence>
<comment type="caution">
    <text evidence="8">The sequence shown here is derived from an EMBL/GenBank/DDBJ whole genome shotgun (WGS) entry which is preliminary data.</text>
</comment>
<dbReference type="Proteomes" id="UP001418222">
    <property type="component" value="Unassembled WGS sequence"/>
</dbReference>
<evidence type="ECO:0000313" key="8">
    <source>
        <dbReference type="EMBL" id="KAK8936317.1"/>
    </source>
</evidence>
<dbReference type="AlphaFoldDB" id="A0AAP0G492"/>
<dbReference type="PANTHER" id="PTHR45914:SF24">
    <property type="entry name" value="BHLH DOMAIN-CONTAINING PROTEIN"/>
    <property type="match status" value="1"/>
</dbReference>
<keyword evidence="3" id="KW-0805">Transcription regulation</keyword>
<dbReference type="SUPFAM" id="SSF47459">
    <property type="entry name" value="HLH, helix-loop-helix DNA-binding domain"/>
    <property type="match status" value="1"/>
</dbReference>
<accession>A0AAP0G492</accession>
<evidence type="ECO:0000256" key="4">
    <source>
        <dbReference type="ARBA" id="ARBA00023163"/>
    </source>
</evidence>
<dbReference type="GO" id="GO:0046983">
    <property type="term" value="F:protein dimerization activity"/>
    <property type="evidence" value="ECO:0007669"/>
    <property type="project" value="InterPro"/>
</dbReference>
<dbReference type="CDD" id="cd11393">
    <property type="entry name" value="bHLH_AtbHLH_like"/>
    <property type="match status" value="1"/>
</dbReference>
<keyword evidence="4" id="KW-0804">Transcription</keyword>
<dbReference type="GO" id="GO:0005634">
    <property type="term" value="C:nucleus"/>
    <property type="evidence" value="ECO:0007669"/>
    <property type="project" value="UniProtKB-SubCell"/>
</dbReference>
<comment type="subcellular location">
    <subcellularLocation>
        <location evidence="1">Nucleus</location>
    </subcellularLocation>
</comment>
<dbReference type="InterPro" id="IPR045843">
    <property type="entry name" value="IND-like"/>
</dbReference>
<evidence type="ECO:0000256" key="6">
    <source>
        <dbReference type="SAM" id="MobiDB-lite"/>
    </source>
</evidence>
<dbReference type="GO" id="GO:0003700">
    <property type="term" value="F:DNA-binding transcription factor activity"/>
    <property type="evidence" value="ECO:0007669"/>
    <property type="project" value="InterPro"/>
</dbReference>
<dbReference type="EMBL" id="JBBWWQ010000011">
    <property type="protein sequence ID" value="KAK8936317.1"/>
    <property type="molecule type" value="Genomic_DNA"/>
</dbReference>
<organism evidence="8 9">
    <name type="scientific">Platanthera zijinensis</name>
    <dbReference type="NCBI Taxonomy" id="2320716"/>
    <lineage>
        <taxon>Eukaryota</taxon>
        <taxon>Viridiplantae</taxon>
        <taxon>Streptophyta</taxon>
        <taxon>Embryophyta</taxon>
        <taxon>Tracheophyta</taxon>
        <taxon>Spermatophyta</taxon>
        <taxon>Magnoliopsida</taxon>
        <taxon>Liliopsida</taxon>
        <taxon>Asparagales</taxon>
        <taxon>Orchidaceae</taxon>
        <taxon>Orchidoideae</taxon>
        <taxon>Orchideae</taxon>
        <taxon>Orchidinae</taxon>
        <taxon>Platanthera</taxon>
    </lineage>
</organism>
<dbReference type="SMART" id="SM00353">
    <property type="entry name" value="HLH"/>
    <property type="match status" value="1"/>
</dbReference>